<reference evidence="1" key="1">
    <citation type="journal article" date="2024" name="Int. J. Syst. Evol. Microbiol.">
        <title>Turicibacter faecis sp. nov., isolated from faeces of heart failure mouse model.</title>
        <authorList>
            <person name="Imamura Y."/>
            <person name="Motooka D."/>
            <person name="Nakajima Y."/>
            <person name="Ito S."/>
            <person name="Kitakaze M."/>
            <person name="Iida T."/>
            <person name="Nakamura S."/>
        </authorList>
    </citation>
    <scope>NUCLEOTIDE SEQUENCE</scope>
    <source>
        <strain evidence="1">TC023</strain>
    </source>
</reference>
<organism evidence="1 2">
    <name type="scientific">Turicibacter faecis</name>
    <dbReference type="NCBI Taxonomy" id="2963365"/>
    <lineage>
        <taxon>Bacteria</taxon>
        <taxon>Bacillati</taxon>
        <taxon>Bacillota</taxon>
        <taxon>Erysipelotrichia</taxon>
        <taxon>Erysipelotrichales</taxon>
        <taxon>Turicibacteraceae</taxon>
        <taxon>Turicibacter</taxon>
    </lineage>
</organism>
<name>A0ABN6Z9Y7_9FIRM</name>
<gene>
    <name evidence="1" type="ORF">T23_07640</name>
</gene>
<dbReference type="EMBL" id="AP028127">
    <property type="protein sequence ID" value="BEH90662.1"/>
    <property type="molecule type" value="Genomic_DNA"/>
</dbReference>
<keyword evidence="2" id="KW-1185">Reference proteome</keyword>
<dbReference type="RefSeq" id="WP_161831976.1">
    <property type="nucleotide sequence ID" value="NZ_AP028127.1"/>
</dbReference>
<evidence type="ECO:0000313" key="1">
    <source>
        <dbReference type="EMBL" id="BEH90662.1"/>
    </source>
</evidence>
<proteinExistence type="predicted"/>
<dbReference type="Proteomes" id="UP001432099">
    <property type="component" value="Chromosome"/>
</dbReference>
<evidence type="ECO:0000313" key="2">
    <source>
        <dbReference type="Proteomes" id="UP001432099"/>
    </source>
</evidence>
<sequence>MYELLKTTLMHLSVEELFTLNCKNDLKIDPNDLINFHHLLTHHWSEIIDEPSLSLNHDQLRTYLKTSNISKYNELITGIKRNIIFNKTDCNIKCDK</sequence>
<protein>
    <submittedName>
        <fullName evidence="1">Uncharacterized protein</fullName>
    </submittedName>
</protein>
<accession>A0ABN6Z9Y7</accession>